<dbReference type="RefSeq" id="WP_005102058.1">
    <property type="nucleotide sequence ID" value="NZ_AP022621.1"/>
</dbReference>
<dbReference type="AlphaFoldDB" id="A0A0U0ZIH0"/>
<feature type="transmembrane region" description="Helical" evidence="1">
    <location>
        <begin position="74"/>
        <end position="93"/>
    </location>
</feature>
<keyword evidence="1" id="KW-1133">Transmembrane helix</keyword>
<keyword evidence="1" id="KW-0812">Transmembrane</keyword>
<dbReference type="Proteomes" id="UP000045782">
    <property type="component" value="Unassembled WGS sequence"/>
</dbReference>
<organism evidence="2 3">
    <name type="scientific">Mycobacteroides abscessus</name>
    <dbReference type="NCBI Taxonomy" id="36809"/>
    <lineage>
        <taxon>Bacteria</taxon>
        <taxon>Bacillati</taxon>
        <taxon>Actinomycetota</taxon>
        <taxon>Actinomycetes</taxon>
        <taxon>Mycobacteriales</taxon>
        <taxon>Mycobacteriaceae</taxon>
        <taxon>Mycobacteroides</taxon>
    </lineage>
</organism>
<keyword evidence="1" id="KW-0472">Membrane</keyword>
<gene>
    <name evidence="2" type="ORF">ERS075579_00652</name>
</gene>
<name>A0A0U0ZIH0_9MYCO</name>
<feature type="transmembrane region" description="Helical" evidence="1">
    <location>
        <begin position="228"/>
        <end position="248"/>
    </location>
</feature>
<protein>
    <recommendedName>
        <fullName evidence="4">DUF1345 domain-containing protein</fullName>
    </recommendedName>
</protein>
<sequence length="252" mass="27838">MSSPRESAAGHPGGHRIERLAHEVSDDVLAAEKHLPSWLRPGAPESRIPVLVALVTAICLQLAIPAQFNLTPRWPLPVLESALLLVLVILNPIKFTRSTTLGRWATYLLIAAITADNTISAALLDYKIVSGQMGDNPRVLLGSGLAIFVTNVIVFGMWYWEFDRGGPFARRTPDRPHPDFMFPQMANPELAPPDWRPKFPDYLYVSFTNVVAFSPTDTMPLSRWAKMLMTLQSMVALSTVALVLARAVNILS</sequence>
<feature type="transmembrane region" description="Helical" evidence="1">
    <location>
        <begin position="105"/>
        <end position="124"/>
    </location>
</feature>
<accession>A0A0U0ZIH0</accession>
<evidence type="ECO:0000256" key="1">
    <source>
        <dbReference type="SAM" id="Phobius"/>
    </source>
</evidence>
<feature type="transmembrane region" description="Helical" evidence="1">
    <location>
        <begin position="139"/>
        <end position="160"/>
    </location>
</feature>
<dbReference type="EMBL" id="CSWP01000001">
    <property type="protein sequence ID" value="CPV35261.1"/>
    <property type="molecule type" value="Genomic_DNA"/>
</dbReference>
<evidence type="ECO:0000313" key="2">
    <source>
        <dbReference type="EMBL" id="CPV35261.1"/>
    </source>
</evidence>
<reference evidence="2 3" key="1">
    <citation type="submission" date="2015-03" db="EMBL/GenBank/DDBJ databases">
        <authorList>
            <person name="Murphy D."/>
        </authorList>
    </citation>
    <scope>NUCLEOTIDE SEQUENCE [LARGE SCALE GENOMIC DNA]</scope>
    <source>
        <strain evidence="2 3">PAP088</strain>
    </source>
</reference>
<evidence type="ECO:0000313" key="3">
    <source>
        <dbReference type="Proteomes" id="UP000045782"/>
    </source>
</evidence>
<proteinExistence type="predicted"/>
<feature type="transmembrane region" description="Helical" evidence="1">
    <location>
        <begin position="48"/>
        <end position="68"/>
    </location>
</feature>
<evidence type="ECO:0008006" key="4">
    <source>
        <dbReference type="Google" id="ProtNLM"/>
    </source>
</evidence>
<dbReference type="SUPFAM" id="SSF81324">
    <property type="entry name" value="Voltage-gated potassium channels"/>
    <property type="match status" value="1"/>
</dbReference>